<reference evidence="2 3" key="1">
    <citation type="submission" date="2019-07" db="EMBL/GenBank/DDBJ databases">
        <title>Whole genome shotgun sequence of Enterococcus mundtii NBRC 100490.</title>
        <authorList>
            <person name="Hosoyama A."/>
            <person name="Uohara A."/>
            <person name="Ohji S."/>
            <person name="Ichikawa N."/>
        </authorList>
    </citation>
    <scope>NUCLEOTIDE SEQUENCE [LARGE SCALE GENOMIC DNA]</scope>
    <source>
        <strain evidence="2 3">NBRC 100490</strain>
    </source>
</reference>
<dbReference type="Proteomes" id="UP000321175">
    <property type="component" value="Unassembled WGS sequence"/>
</dbReference>
<protein>
    <submittedName>
        <fullName evidence="2">Uncharacterized protein</fullName>
    </submittedName>
</protein>
<comment type="caution">
    <text evidence="2">The sequence shown here is derived from an EMBL/GenBank/DDBJ whole genome shotgun (WGS) entry which is preliminary data.</text>
</comment>
<name>A0ABQ0VBA2_ENTMU</name>
<keyword evidence="1" id="KW-1133">Transmembrane helix</keyword>
<feature type="transmembrane region" description="Helical" evidence="1">
    <location>
        <begin position="37"/>
        <end position="55"/>
    </location>
</feature>
<organism evidence="2 3">
    <name type="scientific">Enterococcus mundtii</name>
    <dbReference type="NCBI Taxonomy" id="53346"/>
    <lineage>
        <taxon>Bacteria</taxon>
        <taxon>Bacillati</taxon>
        <taxon>Bacillota</taxon>
        <taxon>Bacilli</taxon>
        <taxon>Lactobacillales</taxon>
        <taxon>Enterococcaceae</taxon>
        <taxon>Enterococcus</taxon>
    </lineage>
</organism>
<accession>A0ABQ0VBA2</accession>
<dbReference type="EMBL" id="BJWA01000004">
    <property type="protein sequence ID" value="GEL79773.1"/>
    <property type="molecule type" value="Genomic_DNA"/>
</dbReference>
<keyword evidence="3" id="KW-1185">Reference proteome</keyword>
<evidence type="ECO:0000256" key="1">
    <source>
        <dbReference type="SAM" id="Phobius"/>
    </source>
</evidence>
<keyword evidence="1" id="KW-0812">Transmembrane</keyword>
<sequence length="68" mass="7873">MHKCPSNDNHLFHQVTLFIAIGLIFIIYLEATFAKSFLVNPIFHLLYSFMDVHLVQSTSKRKLILLPS</sequence>
<evidence type="ECO:0000313" key="2">
    <source>
        <dbReference type="EMBL" id="GEL79773.1"/>
    </source>
</evidence>
<evidence type="ECO:0000313" key="3">
    <source>
        <dbReference type="Proteomes" id="UP000321175"/>
    </source>
</evidence>
<feature type="transmembrane region" description="Helical" evidence="1">
    <location>
        <begin position="12"/>
        <end position="31"/>
    </location>
</feature>
<proteinExistence type="predicted"/>
<keyword evidence="1" id="KW-0472">Membrane</keyword>
<gene>
    <name evidence="2" type="ORF">EMU01_09170</name>
</gene>